<evidence type="ECO:0000313" key="1">
    <source>
        <dbReference type="EMBL" id="KAF2867748.1"/>
    </source>
</evidence>
<accession>A0A7C8I0W0</accession>
<keyword evidence="2" id="KW-1185">Reference proteome</keyword>
<evidence type="ECO:0000313" key="2">
    <source>
        <dbReference type="Proteomes" id="UP000481861"/>
    </source>
</evidence>
<proteinExistence type="predicted"/>
<gene>
    <name evidence="1" type="ORF">BDV95DRAFT_174809</name>
</gene>
<dbReference type="Proteomes" id="UP000481861">
    <property type="component" value="Unassembled WGS sequence"/>
</dbReference>
<reference evidence="1 2" key="1">
    <citation type="submission" date="2020-01" db="EMBL/GenBank/DDBJ databases">
        <authorList>
            <consortium name="DOE Joint Genome Institute"/>
            <person name="Haridas S."/>
            <person name="Albert R."/>
            <person name="Binder M."/>
            <person name="Bloem J."/>
            <person name="Labutti K."/>
            <person name="Salamov A."/>
            <person name="Andreopoulos B."/>
            <person name="Baker S.E."/>
            <person name="Barry K."/>
            <person name="Bills G."/>
            <person name="Bluhm B.H."/>
            <person name="Cannon C."/>
            <person name="Castanera R."/>
            <person name="Culley D.E."/>
            <person name="Daum C."/>
            <person name="Ezra D."/>
            <person name="Gonzalez J.B."/>
            <person name="Henrissat B."/>
            <person name="Kuo A."/>
            <person name="Liang C."/>
            <person name="Lipzen A."/>
            <person name="Lutzoni F."/>
            <person name="Magnuson J."/>
            <person name="Mondo S."/>
            <person name="Nolan M."/>
            <person name="Ohm R."/>
            <person name="Pangilinan J."/>
            <person name="Park H.-J.H."/>
            <person name="Ramirez L."/>
            <person name="Alfaro M."/>
            <person name="Sun H."/>
            <person name="Tritt A."/>
            <person name="Yoshinaga Y."/>
            <person name="Zwiers L.-H.L."/>
            <person name="Turgeon B.G."/>
            <person name="Goodwin S.B."/>
            <person name="Spatafora J.W."/>
            <person name="Crous P.W."/>
            <person name="Grigoriev I.V."/>
        </authorList>
    </citation>
    <scope>NUCLEOTIDE SEQUENCE [LARGE SCALE GENOMIC DNA]</scope>
    <source>
        <strain evidence="1 2">CBS 611.86</strain>
    </source>
</reference>
<dbReference type="AlphaFoldDB" id="A0A7C8I0W0"/>
<comment type="caution">
    <text evidence="1">The sequence shown here is derived from an EMBL/GenBank/DDBJ whole genome shotgun (WGS) entry which is preliminary data.</text>
</comment>
<sequence length="223" mass="25233">MRIRSHLRPCRLPLLTNPSSSLRESPRRRSVMGANEWRSGLHLHLIHECFDSAYRARHAATPRVFDTYSNTSSSYTYHGAQQPTVQSNADVLCPEQYNPFPNSFASSSYHSSYSTGRPSGKKMKTDILRTPTIESCILVRHSTTRSMSLSPSSLAYEGIRSPRTSFAEGRILVVPWHDPHGRGILAFTIVRLFVVIRTRSGHSICHLVHTCSKQPWKARRGKM</sequence>
<organism evidence="1 2">
    <name type="scientific">Massariosphaeria phaeospora</name>
    <dbReference type="NCBI Taxonomy" id="100035"/>
    <lineage>
        <taxon>Eukaryota</taxon>
        <taxon>Fungi</taxon>
        <taxon>Dikarya</taxon>
        <taxon>Ascomycota</taxon>
        <taxon>Pezizomycotina</taxon>
        <taxon>Dothideomycetes</taxon>
        <taxon>Pleosporomycetidae</taxon>
        <taxon>Pleosporales</taxon>
        <taxon>Pleosporales incertae sedis</taxon>
        <taxon>Massariosphaeria</taxon>
    </lineage>
</organism>
<protein>
    <submittedName>
        <fullName evidence="1">Uncharacterized protein</fullName>
    </submittedName>
</protein>
<name>A0A7C8I0W0_9PLEO</name>
<dbReference type="EMBL" id="JAADJZ010000022">
    <property type="protein sequence ID" value="KAF2867748.1"/>
    <property type="molecule type" value="Genomic_DNA"/>
</dbReference>